<evidence type="ECO:0000313" key="4">
    <source>
        <dbReference type="Proteomes" id="UP000078576"/>
    </source>
</evidence>
<feature type="region of interest" description="Disordered" evidence="1">
    <location>
        <begin position="419"/>
        <end position="481"/>
    </location>
</feature>
<keyword evidence="2" id="KW-1133">Transmembrane helix</keyword>
<feature type="compositionally biased region" description="Basic and acidic residues" evidence="1">
    <location>
        <begin position="233"/>
        <end position="243"/>
    </location>
</feature>
<dbReference type="Proteomes" id="UP000078576">
    <property type="component" value="Unassembled WGS sequence"/>
</dbReference>
<dbReference type="AlphaFoldDB" id="A0A194V6P3"/>
<sequence>MGITQPFASAVLGTFAVSATATLLALNIVLALRCSNPTSSTRITAIISSVLQLAVLALLSWILFASIKREARIVTGLIFGSGIVLCVIAGALTVATLICLSSSAALGSNTFGFVAGISIALVASFVTQLLFLVARFIIDRPQDESRTKSPNMQEVGWRFPTTRVKTIPYSSTSTPEPATRNVSMESKYPPSAGGFSAAETFSSMASSLTNIVRPMSSRTRLLSSSHNSLRSDTFSRRDRRSTSEDFDSWDVSSVDPQNRQTVLESSSPITGGHFLETIPASPTTSRSPSPGTTLDLDVARHRRRSRSYSPASMRTPLQPPQRAFTQQVSVSESHIHPLFRSDSPVPPPLATPGTVVIAAPQAGQIISDRESIRSLGRIRSGSLPVAPRPLTRTGSTDTFAHRNGSFDTFGHLNKTSFSVASDGGRSSDEAGQERKITPPVPDYILNAGSTTSLHSHQVRKMHSREGPSGPGLDALPGGAGW</sequence>
<protein>
    <submittedName>
        <fullName evidence="3">Uncharacterized protein</fullName>
    </submittedName>
</protein>
<feature type="compositionally biased region" description="Low complexity" evidence="1">
    <location>
        <begin position="279"/>
        <end position="293"/>
    </location>
</feature>
<feature type="compositionally biased region" description="Low complexity" evidence="1">
    <location>
        <begin position="466"/>
        <end position="481"/>
    </location>
</feature>
<feature type="compositionally biased region" description="Polar residues" evidence="1">
    <location>
        <begin position="168"/>
        <end position="184"/>
    </location>
</feature>
<feature type="compositionally biased region" description="Low complexity" evidence="1">
    <location>
        <begin position="219"/>
        <end position="232"/>
    </location>
</feature>
<dbReference type="OrthoDB" id="5431149at2759"/>
<feature type="compositionally biased region" description="Polar residues" evidence="1">
    <location>
        <begin position="250"/>
        <end position="269"/>
    </location>
</feature>
<feature type="region of interest" description="Disordered" evidence="1">
    <location>
        <begin position="168"/>
        <end position="189"/>
    </location>
</feature>
<keyword evidence="4" id="KW-1185">Reference proteome</keyword>
<keyword evidence="2" id="KW-0812">Transmembrane</keyword>
<keyword evidence="2" id="KW-0472">Membrane</keyword>
<feature type="transmembrane region" description="Helical" evidence="2">
    <location>
        <begin position="111"/>
        <end position="138"/>
    </location>
</feature>
<feature type="compositionally biased region" description="Basic and acidic residues" evidence="1">
    <location>
        <begin position="425"/>
        <end position="436"/>
    </location>
</feature>
<feature type="transmembrane region" description="Helical" evidence="2">
    <location>
        <begin position="76"/>
        <end position="105"/>
    </location>
</feature>
<evidence type="ECO:0000313" key="3">
    <source>
        <dbReference type="EMBL" id="KUI59564.1"/>
    </source>
</evidence>
<evidence type="ECO:0000256" key="2">
    <source>
        <dbReference type="SAM" id="Phobius"/>
    </source>
</evidence>
<accession>A0A194V6P3</accession>
<reference evidence="4" key="1">
    <citation type="submission" date="2014-12" db="EMBL/GenBank/DDBJ databases">
        <title>Genome Sequence of Valsa Canker Pathogens Uncovers a Specific Adaption of Colonization on Woody Bark.</title>
        <authorList>
            <person name="Yin Z."/>
            <person name="Liu H."/>
            <person name="Gao X."/>
            <person name="Li Z."/>
            <person name="Song N."/>
            <person name="Ke X."/>
            <person name="Dai Q."/>
            <person name="Wu Y."/>
            <person name="Sun Y."/>
            <person name="Xu J.-R."/>
            <person name="Kang Z.K."/>
            <person name="Wang L."/>
            <person name="Huang L."/>
        </authorList>
    </citation>
    <scope>NUCLEOTIDE SEQUENCE [LARGE SCALE GENOMIC DNA]</scope>
    <source>
        <strain evidence="4">SXYL134</strain>
    </source>
</reference>
<gene>
    <name evidence="3" type="ORF">VP1G_06793</name>
</gene>
<feature type="region of interest" description="Disordered" evidence="1">
    <location>
        <begin position="219"/>
        <end position="321"/>
    </location>
</feature>
<proteinExistence type="predicted"/>
<dbReference type="EMBL" id="KN714732">
    <property type="protein sequence ID" value="KUI59564.1"/>
    <property type="molecule type" value="Genomic_DNA"/>
</dbReference>
<name>A0A194V6P3_CYTMA</name>
<dbReference type="STRING" id="694573.A0A194V6P3"/>
<feature type="transmembrane region" description="Helical" evidence="2">
    <location>
        <begin position="41"/>
        <end position="64"/>
    </location>
</feature>
<organism evidence="3 4">
    <name type="scientific">Cytospora mali</name>
    <name type="common">Apple Valsa canker fungus</name>
    <name type="synonym">Valsa mali</name>
    <dbReference type="NCBI Taxonomy" id="578113"/>
    <lineage>
        <taxon>Eukaryota</taxon>
        <taxon>Fungi</taxon>
        <taxon>Dikarya</taxon>
        <taxon>Ascomycota</taxon>
        <taxon>Pezizomycotina</taxon>
        <taxon>Sordariomycetes</taxon>
        <taxon>Sordariomycetidae</taxon>
        <taxon>Diaporthales</taxon>
        <taxon>Cytosporaceae</taxon>
        <taxon>Cytospora</taxon>
    </lineage>
</organism>
<evidence type="ECO:0000256" key="1">
    <source>
        <dbReference type="SAM" id="MobiDB-lite"/>
    </source>
</evidence>